<evidence type="ECO:0000256" key="2">
    <source>
        <dbReference type="ARBA" id="ARBA00023242"/>
    </source>
</evidence>
<feature type="region of interest" description="Disordered" evidence="4">
    <location>
        <begin position="1"/>
        <end position="173"/>
    </location>
</feature>
<dbReference type="InterPro" id="IPR043136">
    <property type="entry name" value="B30.2/SPRY_sf"/>
</dbReference>
<feature type="compositionally biased region" description="Basic and acidic residues" evidence="4">
    <location>
        <begin position="108"/>
        <end position="124"/>
    </location>
</feature>
<dbReference type="PANTHER" id="PTHR10598:SF0">
    <property type="entry name" value="SET1_ASH2 HISTONE METHYLTRANSFERASE COMPLEX SUBUNIT ASH2"/>
    <property type="match status" value="1"/>
</dbReference>
<dbReference type="Gene3D" id="2.60.120.920">
    <property type="match status" value="1"/>
</dbReference>
<dbReference type="OrthoDB" id="10266026at2759"/>
<dbReference type="SUPFAM" id="SSF49899">
    <property type="entry name" value="Concanavalin A-like lectins/glucanases"/>
    <property type="match status" value="1"/>
</dbReference>
<dbReference type="GO" id="GO:0048188">
    <property type="term" value="C:Set1C/COMPASS complex"/>
    <property type="evidence" value="ECO:0007669"/>
    <property type="project" value="InterPro"/>
</dbReference>
<proteinExistence type="inferred from homology"/>
<dbReference type="HOGENOM" id="CLU_014420_3_0_1"/>
<dbReference type="PANTHER" id="PTHR10598">
    <property type="entry name" value="SET1/ASH2 HISTONE METHYLTRANSFERASE COMPLEX SUBUNIT ASH2"/>
    <property type="match status" value="1"/>
</dbReference>
<feature type="compositionally biased region" description="Basic and acidic residues" evidence="4">
    <location>
        <begin position="436"/>
        <end position="445"/>
    </location>
</feature>
<name>S3BPE8_OPHP1</name>
<dbReference type="InterPro" id="IPR003877">
    <property type="entry name" value="SPRY_dom"/>
</dbReference>
<reference evidence="6 7" key="1">
    <citation type="journal article" date="2013" name="BMC Genomics">
        <title>The genome and transcriptome of the pine saprophyte Ophiostoma piceae, and a comparison with the bark beetle-associated pine pathogen Grosmannia clavigera.</title>
        <authorList>
            <person name="Haridas S."/>
            <person name="Wang Y."/>
            <person name="Lim L."/>
            <person name="Massoumi Alamouti S."/>
            <person name="Jackman S."/>
            <person name="Docking R."/>
            <person name="Robertson G."/>
            <person name="Birol I."/>
            <person name="Bohlmann J."/>
            <person name="Breuil C."/>
        </authorList>
    </citation>
    <scope>NUCLEOTIDE SEQUENCE [LARGE SCALE GENOMIC DNA]</scope>
    <source>
        <strain evidence="6 7">UAMH 11346</strain>
    </source>
</reference>
<feature type="region of interest" description="Disordered" evidence="4">
    <location>
        <begin position="436"/>
        <end position="457"/>
    </location>
</feature>
<evidence type="ECO:0000313" key="6">
    <source>
        <dbReference type="EMBL" id="EPE02227.1"/>
    </source>
</evidence>
<feature type="domain" description="SPRY" evidence="5">
    <location>
        <begin position="292"/>
        <end position="611"/>
    </location>
</feature>
<gene>
    <name evidence="6" type="ORF">F503_01665</name>
</gene>
<dbReference type="InterPro" id="IPR037353">
    <property type="entry name" value="ASH2"/>
</dbReference>
<comment type="similarity">
    <text evidence="3">Belongs to the cclA family.</text>
</comment>
<accession>S3BPE8</accession>
<feature type="region of interest" description="Disordered" evidence="4">
    <location>
        <begin position="627"/>
        <end position="653"/>
    </location>
</feature>
<keyword evidence="2" id="KW-0539">Nucleus</keyword>
<evidence type="ECO:0000256" key="1">
    <source>
        <dbReference type="ARBA" id="ARBA00004123"/>
    </source>
</evidence>
<evidence type="ECO:0000313" key="7">
    <source>
        <dbReference type="Proteomes" id="UP000016923"/>
    </source>
</evidence>
<dbReference type="EMBL" id="KE148183">
    <property type="protein sequence ID" value="EPE02227.1"/>
    <property type="molecule type" value="Genomic_DNA"/>
</dbReference>
<feature type="compositionally biased region" description="Low complexity" evidence="4">
    <location>
        <begin position="24"/>
        <end position="56"/>
    </location>
</feature>
<comment type="subcellular location">
    <subcellularLocation>
        <location evidence="1">Nucleus</location>
    </subcellularLocation>
</comment>
<dbReference type="eggNOG" id="KOG2626">
    <property type="taxonomic scope" value="Eukaryota"/>
</dbReference>
<feature type="region of interest" description="Disordered" evidence="4">
    <location>
        <begin position="308"/>
        <end position="331"/>
    </location>
</feature>
<feature type="compositionally biased region" description="Basic and acidic residues" evidence="4">
    <location>
        <begin position="308"/>
        <end position="326"/>
    </location>
</feature>
<dbReference type="InterPro" id="IPR013320">
    <property type="entry name" value="ConA-like_dom_sf"/>
</dbReference>
<feature type="compositionally biased region" description="Polar residues" evidence="4">
    <location>
        <begin position="150"/>
        <end position="162"/>
    </location>
</feature>
<evidence type="ECO:0000256" key="4">
    <source>
        <dbReference type="SAM" id="MobiDB-lite"/>
    </source>
</evidence>
<organism evidence="6 7">
    <name type="scientific">Ophiostoma piceae (strain UAMH 11346)</name>
    <name type="common">Sap stain fungus</name>
    <dbReference type="NCBI Taxonomy" id="1262450"/>
    <lineage>
        <taxon>Eukaryota</taxon>
        <taxon>Fungi</taxon>
        <taxon>Dikarya</taxon>
        <taxon>Ascomycota</taxon>
        <taxon>Pezizomycotina</taxon>
        <taxon>Sordariomycetes</taxon>
        <taxon>Sordariomycetidae</taxon>
        <taxon>Ophiostomatales</taxon>
        <taxon>Ophiostomataceae</taxon>
        <taxon>Ophiostoma</taxon>
    </lineage>
</organism>
<feature type="compositionally biased region" description="Basic and acidic residues" evidence="4">
    <location>
        <begin position="708"/>
        <end position="719"/>
    </location>
</feature>
<dbReference type="GO" id="GO:0000976">
    <property type="term" value="F:transcription cis-regulatory region binding"/>
    <property type="evidence" value="ECO:0007669"/>
    <property type="project" value="TreeGrafter"/>
</dbReference>
<dbReference type="VEuPathDB" id="FungiDB:F503_01665"/>
<dbReference type="SMART" id="SM00449">
    <property type="entry name" value="SPRY"/>
    <property type="match status" value="1"/>
</dbReference>
<dbReference type="AlphaFoldDB" id="S3BPE8"/>
<dbReference type="CDD" id="cd12872">
    <property type="entry name" value="SPRY_Ash2"/>
    <property type="match status" value="1"/>
</dbReference>
<feature type="compositionally biased region" description="Low complexity" evidence="4">
    <location>
        <begin position="125"/>
        <end position="134"/>
    </location>
</feature>
<protein>
    <submittedName>
        <fullName evidence="6">Set1 complex component ash2</fullName>
    </submittedName>
</protein>
<keyword evidence="7" id="KW-1185">Reference proteome</keyword>
<feature type="region of interest" description="Disordered" evidence="4">
    <location>
        <begin position="691"/>
        <end position="719"/>
    </location>
</feature>
<feature type="region of interest" description="Disordered" evidence="4">
    <location>
        <begin position="495"/>
        <end position="535"/>
    </location>
</feature>
<feature type="compositionally biased region" description="Low complexity" evidence="4">
    <location>
        <begin position="86"/>
        <end position="107"/>
    </location>
</feature>
<evidence type="ECO:0000259" key="5">
    <source>
        <dbReference type="SMART" id="SM00449"/>
    </source>
</evidence>
<dbReference type="STRING" id="1262450.S3BPE8"/>
<sequence>MAPPTDATPPAGVKVTPIPPPMIPYSFPSASPTTTTAQPVAAFSPPGAASPTATMPSAPPNPPSTLPQKRALADEDHTPAVRSPLNPAAASYAANAANASDDVPNVAVREKRAKKDSLKKRESKAAAAAESGRATPEARRKEGTPAGATESGSLAGSTNEGSVGNKAGASNVDDGLPVRVRLAGPLRPTDFDPPASPIFRSRHNVDIGGEEKEFFELLSENPINRRGYVYESGIADPLFPSLHYFRQTEPKPHYAHFSFEDAPPNVYFDQSGLNINGEAGFRTARANVAARQGRWYWECKVTRGILQDHKQKGAETDKDKKGEPPSHGHVRMGWARREASRDAPVGYDAYGYGIRDRKGQKVHMSRPKEFFGVANAGTNGSTGINSNTNTNGADEEGLVSIEEDICEGDVIGFEIQLPSEALHRKVVHGTYNPAVDRDYDEDHRSKANGHAMPHHEDDIPSIVRDRIPFRFQTTKPVFEKFDYVPTRELEDLANPAPTLTSQGAAAAGAGGNGGKRDGPIVGPSGSEPPNPHHPVPCLRTLPGSHICVYKNGKLMGEAWKDLMAFLPPASTTNSKIQEGARERLDDGTLGYYPAVSVFRGGAVEVNFGPDFWFPPKGITKAHALNEANGTNGHDVTMEEESTETHKPEASTSPLTQLRPISDRYAEQIAEDIVYDVVDEVYFWMLDGGAGGEAAPGANNSSTRTARAAAEDGKDSVMDD</sequence>
<evidence type="ECO:0000256" key="3">
    <source>
        <dbReference type="ARBA" id="ARBA00038149"/>
    </source>
</evidence>
<dbReference type="Proteomes" id="UP000016923">
    <property type="component" value="Unassembled WGS sequence"/>
</dbReference>